<accession>A0ABY7FP03</accession>
<organism evidence="3 4">
    <name type="scientific">Mya arenaria</name>
    <name type="common">Soft-shell clam</name>
    <dbReference type="NCBI Taxonomy" id="6604"/>
    <lineage>
        <taxon>Eukaryota</taxon>
        <taxon>Metazoa</taxon>
        <taxon>Spiralia</taxon>
        <taxon>Lophotrochozoa</taxon>
        <taxon>Mollusca</taxon>
        <taxon>Bivalvia</taxon>
        <taxon>Autobranchia</taxon>
        <taxon>Heteroconchia</taxon>
        <taxon>Euheterodonta</taxon>
        <taxon>Imparidentia</taxon>
        <taxon>Neoheterodontei</taxon>
        <taxon>Myida</taxon>
        <taxon>Myoidea</taxon>
        <taxon>Myidae</taxon>
        <taxon>Mya</taxon>
    </lineage>
</organism>
<keyword evidence="4" id="KW-1185">Reference proteome</keyword>
<name>A0ABY7FP03_MYAAR</name>
<evidence type="ECO:0000313" key="3">
    <source>
        <dbReference type="EMBL" id="WAR22461.1"/>
    </source>
</evidence>
<evidence type="ECO:0000259" key="2">
    <source>
        <dbReference type="Pfam" id="PF20645"/>
    </source>
</evidence>
<evidence type="ECO:0000313" key="4">
    <source>
        <dbReference type="Proteomes" id="UP001164746"/>
    </source>
</evidence>
<evidence type="ECO:0000256" key="1">
    <source>
        <dbReference type="SAM" id="MobiDB-lite"/>
    </source>
</evidence>
<sequence>MIILKDMRVMVADDDDMEVSQARKLHEKHDRDREALQETLIDEEFDDGENPVELKGNVESDLDWSSGDEDVEEKEWGRYRRKLHNRDVHKGTIPSSENLRLDTGRLAVFLNLANIPNYPLILLLHKYILQLDLPAEIHGYAANILHATFPTTAYELNEKRKKLPFWEGMAMASIILTLKLFLGVNDSTERHGRVEDDTVDALIHRVEAIQYSDTHGRLYKRDVRESLKQPFTELAERWAQTDSGSHRNQPSNKINTDHSDTKNDPSLVFSSSWVSKVSREKRMEKLGEKIEEDATHLKHSTIEHLVNPECFTSSLNNPDTSVDPFINDFDESFESPEKRPKTYDGGNAFTMMTEKTKCEAILARLTDLKDKLASSANTCVTQSVSYNWLLGVCSELIENFKDVAFINMKNTTITPGREKLIIAHKYQKSVEKQHVLNIKLLLYTEVNTYSSLSVEIINFDMIWFGNYKCSSRYKNNADLYSTKYNLI</sequence>
<dbReference type="Pfam" id="PF20645">
    <property type="entry name" value="Rrn7_cyclin_C"/>
    <property type="match status" value="1"/>
</dbReference>
<dbReference type="InterPro" id="IPR048538">
    <property type="entry name" value="Rrn7_cyclin_C"/>
</dbReference>
<feature type="compositionally biased region" description="Polar residues" evidence="1">
    <location>
        <begin position="240"/>
        <end position="254"/>
    </location>
</feature>
<proteinExistence type="predicted"/>
<gene>
    <name evidence="3" type="ORF">MAR_016435</name>
</gene>
<dbReference type="EMBL" id="CP111023">
    <property type="protein sequence ID" value="WAR22461.1"/>
    <property type="molecule type" value="Genomic_DNA"/>
</dbReference>
<dbReference type="Proteomes" id="UP001164746">
    <property type="component" value="Chromosome 12"/>
</dbReference>
<feature type="domain" description="Rrn7/TAF1B C-terminal cyclin" evidence="2">
    <location>
        <begin position="93"/>
        <end position="198"/>
    </location>
</feature>
<protein>
    <recommendedName>
        <fullName evidence="2">Rrn7/TAF1B C-terminal cyclin domain-containing protein</fullName>
    </recommendedName>
</protein>
<feature type="region of interest" description="Disordered" evidence="1">
    <location>
        <begin position="237"/>
        <end position="267"/>
    </location>
</feature>
<reference evidence="3" key="1">
    <citation type="submission" date="2022-11" db="EMBL/GenBank/DDBJ databases">
        <title>Centuries of genome instability and evolution in soft-shell clam transmissible cancer (bioRxiv).</title>
        <authorList>
            <person name="Hart S.F.M."/>
            <person name="Yonemitsu M.A."/>
            <person name="Giersch R.M."/>
            <person name="Beal B.F."/>
            <person name="Arriagada G."/>
            <person name="Davis B.W."/>
            <person name="Ostrander E.A."/>
            <person name="Goff S.P."/>
            <person name="Metzger M.J."/>
        </authorList>
    </citation>
    <scope>NUCLEOTIDE SEQUENCE</scope>
    <source>
        <strain evidence="3">MELC-2E11</strain>
        <tissue evidence="3">Siphon/mantle</tissue>
    </source>
</reference>